<evidence type="ECO:0000313" key="4">
    <source>
        <dbReference type="Proteomes" id="UP001190926"/>
    </source>
</evidence>
<gene>
    <name evidence="3" type="ORF">C2S53_003028</name>
</gene>
<dbReference type="EMBL" id="SDAM02000032">
    <property type="protein sequence ID" value="KAH6835788.1"/>
    <property type="molecule type" value="Genomic_DNA"/>
</dbReference>
<dbReference type="PANTHER" id="PTHR23024:SF546">
    <property type="entry name" value="CARBOXYLESTERASE 120-RELATED"/>
    <property type="match status" value="1"/>
</dbReference>
<organism evidence="3 4">
    <name type="scientific">Perilla frutescens var. hirtella</name>
    <name type="common">Perilla citriodora</name>
    <name type="synonym">Perilla setoyensis</name>
    <dbReference type="NCBI Taxonomy" id="608512"/>
    <lineage>
        <taxon>Eukaryota</taxon>
        <taxon>Viridiplantae</taxon>
        <taxon>Streptophyta</taxon>
        <taxon>Embryophyta</taxon>
        <taxon>Tracheophyta</taxon>
        <taxon>Spermatophyta</taxon>
        <taxon>Magnoliopsida</taxon>
        <taxon>eudicotyledons</taxon>
        <taxon>Gunneridae</taxon>
        <taxon>Pentapetalae</taxon>
        <taxon>asterids</taxon>
        <taxon>lamiids</taxon>
        <taxon>Lamiales</taxon>
        <taxon>Lamiaceae</taxon>
        <taxon>Nepetoideae</taxon>
        <taxon>Elsholtzieae</taxon>
        <taxon>Perilla</taxon>
    </lineage>
</organism>
<comment type="similarity">
    <text evidence="1">Belongs to the 'GDXG' lipolytic enzyme family.</text>
</comment>
<comment type="caution">
    <text evidence="3">The sequence shown here is derived from an EMBL/GenBank/DDBJ whole genome shotgun (WGS) entry which is preliminary data.</text>
</comment>
<protein>
    <submittedName>
        <fullName evidence="3">Carboxyesterase 20</fullName>
    </submittedName>
</protein>
<dbReference type="PANTHER" id="PTHR23024">
    <property type="entry name" value="ARYLACETAMIDE DEACETYLASE"/>
    <property type="match status" value="1"/>
</dbReference>
<dbReference type="GO" id="GO:0016787">
    <property type="term" value="F:hydrolase activity"/>
    <property type="evidence" value="ECO:0007669"/>
    <property type="project" value="InterPro"/>
</dbReference>
<dbReference type="SUPFAM" id="SSF53474">
    <property type="entry name" value="alpha/beta-Hydrolases"/>
    <property type="match status" value="1"/>
</dbReference>
<sequence>MPFADATATDPYTYLGFIQNADSSITRVPDFLPATAASADPSNPVLTKDIPINQQTGTWARLYLPTLAPASTKLPVILYYHGSGFVVSSAATSLFQKFCSDIVLEIPAVMVSVEYRLAPEHRLPAAYDDGHEALHWLKASDDEWLIKYADLSKCYLMGSSAGGNIVYHVALREAACGGGGLAPVKIRGLILHHPFFGGVERSSSEIRLVNDKGLPPSLTDVMWELALPVGADRDHGYCNPMKSVRVELVKKMKSEGWKFLVTGCDGDPLIDRQLEFAKVMRENGVEVIQDFSEGGCHGVEIADDSKATFLYGLIKNFLLTS</sequence>
<dbReference type="InterPro" id="IPR050466">
    <property type="entry name" value="Carboxylest/Gibb_receptor"/>
</dbReference>
<evidence type="ECO:0000256" key="1">
    <source>
        <dbReference type="ARBA" id="ARBA00010515"/>
    </source>
</evidence>
<evidence type="ECO:0000259" key="2">
    <source>
        <dbReference type="Pfam" id="PF07859"/>
    </source>
</evidence>
<dbReference type="Proteomes" id="UP001190926">
    <property type="component" value="Unassembled WGS sequence"/>
</dbReference>
<reference evidence="3 4" key="1">
    <citation type="journal article" date="2021" name="Nat. Commun.">
        <title>Incipient diploidization of the medicinal plant Perilla within 10,000 years.</title>
        <authorList>
            <person name="Zhang Y."/>
            <person name="Shen Q."/>
            <person name="Leng L."/>
            <person name="Zhang D."/>
            <person name="Chen S."/>
            <person name="Shi Y."/>
            <person name="Ning Z."/>
            <person name="Chen S."/>
        </authorList>
    </citation>
    <scope>NUCLEOTIDE SEQUENCE [LARGE SCALE GENOMIC DNA]</scope>
    <source>
        <strain evidence="4">cv. PC099</strain>
    </source>
</reference>
<dbReference type="Gene3D" id="3.40.50.1820">
    <property type="entry name" value="alpha/beta hydrolase"/>
    <property type="match status" value="1"/>
</dbReference>
<feature type="domain" description="Alpha/beta hydrolase fold-3" evidence="2">
    <location>
        <begin position="77"/>
        <end position="299"/>
    </location>
</feature>
<proteinExistence type="inferred from homology"/>
<dbReference type="AlphaFoldDB" id="A0AAD4JMK7"/>
<evidence type="ECO:0000313" key="3">
    <source>
        <dbReference type="EMBL" id="KAH6835788.1"/>
    </source>
</evidence>
<dbReference type="InterPro" id="IPR013094">
    <property type="entry name" value="AB_hydrolase_3"/>
</dbReference>
<name>A0AAD4JMK7_PERFH</name>
<accession>A0AAD4JMK7</accession>
<dbReference type="InterPro" id="IPR029058">
    <property type="entry name" value="AB_hydrolase_fold"/>
</dbReference>
<dbReference type="Pfam" id="PF07859">
    <property type="entry name" value="Abhydrolase_3"/>
    <property type="match status" value="1"/>
</dbReference>
<keyword evidence="4" id="KW-1185">Reference proteome</keyword>